<name>A0A9W8Z7Y5_9PLEO</name>
<feature type="domain" description="ABC transporter" evidence="1">
    <location>
        <begin position="18"/>
        <end position="71"/>
    </location>
</feature>
<dbReference type="GO" id="GO:0005886">
    <property type="term" value="C:plasma membrane"/>
    <property type="evidence" value="ECO:0007669"/>
    <property type="project" value="TreeGrafter"/>
</dbReference>
<gene>
    <name evidence="2" type="ORF">N0V91_008075</name>
</gene>
<dbReference type="InterPro" id="IPR003439">
    <property type="entry name" value="ABC_transporter-like_ATP-bd"/>
</dbReference>
<dbReference type="PANTHER" id="PTHR24222">
    <property type="entry name" value="ABC TRANSPORTER B FAMILY"/>
    <property type="match status" value="1"/>
</dbReference>
<protein>
    <recommendedName>
        <fullName evidence="1">ABC transporter domain-containing protein</fullName>
    </recommendedName>
</protein>
<comment type="caution">
    <text evidence="2">The sequence shown here is derived from an EMBL/GenBank/DDBJ whole genome shotgun (WGS) entry which is preliminary data.</text>
</comment>
<dbReference type="Gene3D" id="3.40.50.300">
    <property type="entry name" value="P-loop containing nucleotide triphosphate hydrolases"/>
    <property type="match status" value="1"/>
</dbReference>
<dbReference type="Pfam" id="PF00005">
    <property type="entry name" value="ABC_tran"/>
    <property type="match status" value="1"/>
</dbReference>
<dbReference type="GO" id="GO:0042626">
    <property type="term" value="F:ATPase-coupled transmembrane transporter activity"/>
    <property type="evidence" value="ECO:0007669"/>
    <property type="project" value="TreeGrafter"/>
</dbReference>
<sequence length="269" mass="29475">MGVESDVTDAQVKFAAKQSNIHDFILSLPEGFNTFCGNKGTQLSGGQRQRIAIARALIREPSLLLLDEATSALDTESEKVVQAALEKAKSGRTTIAVAHRLSTIKDADCIIVFARGKIVESAAIAQKEFFAQRESSLVDFCRNVRPTISAFVNSRSTVYNNQSANSNIKNGGSVKLVEFLTYIESDRNKHPGISLFGALLKSAHNPGHCRRCTSASAHRSDKNHSGHFHTADIHRITSISRLSEVTKVTKVYCILHSDTYLYIITGLLK</sequence>
<proteinExistence type="predicted"/>
<organism evidence="2 3">
    <name type="scientific">Didymella pomorum</name>
    <dbReference type="NCBI Taxonomy" id="749634"/>
    <lineage>
        <taxon>Eukaryota</taxon>
        <taxon>Fungi</taxon>
        <taxon>Dikarya</taxon>
        <taxon>Ascomycota</taxon>
        <taxon>Pezizomycotina</taxon>
        <taxon>Dothideomycetes</taxon>
        <taxon>Pleosporomycetidae</taxon>
        <taxon>Pleosporales</taxon>
        <taxon>Pleosporineae</taxon>
        <taxon>Didymellaceae</taxon>
        <taxon>Didymella</taxon>
    </lineage>
</organism>
<evidence type="ECO:0000313" key="3">
    <source>
        <dbReference type="Proteomes" id="UP001140510"/>
    </source>
</evidence>
<dbReference type="SUPFAM" id="SSF52540">
    <property type="entry name" value="P-loop containing nucleoside triphosphate hydrolases"/>
    <property type="match status" value="1"/>
</dbReference>
<dbReference type="AlphaFoldDB" id="A0A9W8Z7Y5"/>
<dbReference type="GO" id="GO:0016887">
    <property type="term" value="F:ATP hydrolysis activity"/>
    <property type="evidence" value="ECO:0007669"/>
    <property type="project" value="InterPro"/>
</dbReference>
<keyword evidence="3" id="KW-1185">Reference proteome</keyword>
<dbReference type="InterPro" id="IPR027417">
    <property type="entry name" value="P-loop_NTPase"/>
</dbReference>
<dbReference type="PANTHER" id="PTHR24222:SF76">
    <property type="entry name" value="MYCOBACTIN IMPORT ATP-BINDING_PERMEASE PROTEIN IRTB"/>
    <property type="match status" value="1"/>
</dbReference>
<evidence type="ECO:0000313" key="2">
    <source>
        <dbReference type="EMBL" id="KAJ4401299.1"/>
    </source>
</evidence>
<reference evidence="2" key="1">
    <citation type="submission" date="2022-10" db="EMBL/GenBank/DDBJ databases">
        <title>Tapping the CABI collections for fungal endophytes: first genome assemblies for Collariella, Neodidymelliopsis, Ascochyta clinopodiicola, Didymella pomorum, Didymosphaeria variabile, Neocosmospora piperis and Neocucurbitaria cava.</title>
        <authorList>
            <person name="Hill R."/>
        </authorList>
    </citation>
    <scope>NUCLEOTIDE SEQUENCE</scope>
    <source>
        <strain evidence="2">IMI 355091</strain>
    </source>
</reference>
<dbReference type="InterPro" id="IPR039421">
    <property type="entry name" value="Type_1_exporter"/>
</dbReference>
<dbReference type="OrthoDB" id="6500128at2759"/>
<dbReference type="EMBL" id="JAPEVA010000076">
    <property type="protein sequence ID" value="KAJ4401299.1"/>
    <property type="molecule type" value="Genomic_DNA"/>
</dbReference>
<evidence type="ECO:0000259" key="1">
    <source>
        <dbReference type="Pfam" id="PF00005"/>
    </source>
</evidence>
<dbReference type="Proteomes" id="UP001140510">
    <property type="component" value="Unassembled WGS sequence"/>
</dbReference>
<accession>A0A9W8Z7Y5</accession>
<dbReference type="GO" id="GO:0005524">
    <property type="term" value="F:ATP binding"/>
    <property type="evidence" value="ECO:0007669"/>
    <property type="project" value="InterPro"/>
</dbReference>